<protein>
    <submittedName>
        <fullName evidence="2">Uncharacterized protein</fullName>
    </submittedName>
</protein>
<accession>A0ABD3QNX4</accession>
<sequence length="199" mass="22399">MAEPPHSQVLTSQRPPSPTELSYTQLVKLTPSDHNRGGFRPGEGSVGSVQRNRNPLPAATPVNASRTNLPSSMSNGIGRNSVDPALAAAVSRVGMQHTVSRTADEQQRNRKSQALNLLLNICSRRLLDERNELIVENTNQMRRDDKLIQLHRVQQLGNENDELKQIYHELKMIAMKRKRAQEAKLIASRIRKCQGWIVR</sequence>
<comment type="caution">
    <text evidence="2">The sequence shown here is derived from an EMBL/GenBank/DDBJ whole genome shotgun (WGS) entry which is preliminary data.</text>
</comment>
<evidence type="ECO:0000256" key="1">
    <source>
        <dbReference type="SAM" id="MobiDB-lite"/>
    </source>
</evidence>
<proteinExistence type="predicted"/>
<gene>
    <name evidence="2" type="ORF">ACHAWO_002448</name>
</gene>
<name>A0ABD3QNX4_9STRA</name>
<keyword evidence="3" id="KW-1185">Reference proteome</keyword>
<dbReference type="AlphaFoldDB" id="A0ABD3QNX4"/>
<dbReference type="Proteomes" id="UP001530400">
    <property type="component" value="Unassembled WGS sequence"/>
</dbReference>
<reference evidence="2 3" key="1">
    <citation type="submission" date="2024-10" db="EMBL/GenBank/DDBJ databases">
        <title>Updated reference genomes for cyclostephanoid diatoms.</title>
        <authorList>
            <person name="Roberts W.R."/>
            <person name="Alverson A.J."/>
        </authorList>
    </citation>
    <scope>NUCLEOTIDE SEQUENCE [LARGE SCALE GENOMIC DNA]</scope>
    <source>
        <strain evidence="2 3">AJA010-31</strain>
    </source>
</reference>
<feature type="region of interest" description="Disordered" evidence="1">
    <location>
        <begin position="29"/>
        <end position="77"/>
    </location>
</feature>
<evidence type="ECO:0000313" key="2">
    <source>
        <dbReference type="EMBL" id="KAL3802028.1"/>
    </source>
</evidence>
<dbReference type="EMBL" id="JALLPJ020000114">
    <property type="protein sequence ID" value="KAL3802028.1"/>
    <property type="molecule type" value="Genomic_DNA"/>
</dbReference>
<organism evidence="2 3">
    <name type="scientific">Cyclotella atomus</name>
    <dbReference type="NCBI Taxonomy" id="382360"/>
    <lineage>
        <taxon>Eukaryota</taxon>
        <taxon>Sar</taxon>
        <taxon>Stramenopiles</taxon>
        <taxon>Ochrophyta</taxon>
        <taxon>Bacillariophyta</taxon>
        <taxon>Coscinodiscophyceae</taxon>
        <taxon>Thalassiosirophycidae</taxon>
        <taxon>Stephanodiscales</taxon>
        <taxon>Stephanodiscaceae</taxon>
        <taxon>Cyclotella</taxon>
    </lineage>
</organism>
<feature type="region of interest" description="Disordered" evidence="1">
    <location>
        <begin position="1"/>
        <end position="20"/>
    </location>
</feature>
<evidence type="ECO:0000313" key="3">
    <source>
        <dbReference type="Proteomes" id="UP001530400"/>
    </source>
</evidence>
<feature type="compositionally biased region" description="Polar residues" evidence="1">
    <location>
        <begin position="62"/>
        <end position="77"/>
    </location>
</feature>
<feature type="compositionally biased region" description="Polar residues" evidence="1">
    <location>
        <begin position="8"/>
        <end position="20"/>
    </location>
</feature>